<gene>
    <name evidence="1" type="ORF">Ciccas_013201</name>
</gene>
<dbReference type="Proteomes" id="UP001626550">
    <property type="component" value="Unassembled WGS sequence"/>
</dbReference>
<comment type="caution">
    <text evidence="1">The sequence shown here is derived from an EMBL/GenBank/DDBJ whole genome shotgun (WGS) entry which is preliminary data.</text>
</comment>
<name>A0ABD2PLR3_9PLAT</name>
<accession>A0ABD2PLR3</accession>
<feature type="non-terminal residue" evidence="1">
    <location>
        <position position="1"/>
    </location>
</feature>
<protein>
    <submittedName>
        <fullName evidence="1">Uncharacterized protein</fullName>
    </submittedName>
</protein>
<sequence>REINEKVSKEVISIFKYASIRTKQEKTVKFRLEDLKKAVKSLRSNPKKRMTAEFLKHSMKYFLRHIACITPKGSLTQP</sequence>
<evidence type="ECO:0000313" key="1">
    <source>
        <dbReference type="EMBL" id="KAL3308269.1"/>
    </source>
</evidence>
<keyword evidence="2" id="KW-1185">Reference proteome</keyword>
<evidence type="ECO:0000313" key="2">
    <source>
        <dbReference type="Proteomes" id="UP001626550"/>
    </source>
</evidence>
<dbReference type="AlphaFoldDB" id="A0ABD2PLR3"/>
<proteinExistence type="predicted"/>
<reference evidence="1 2" key="1">
    <citation type="submission" date="2024-11" db="EMBL/GenBank/DDBJ databases">
        <title>Adaptive evolution of stress response genes in parasites aligns with host niche diversity.</title>
        <authorList>
            <person name="Hahn C."/>
            <person name="Resl P."/>
        </authorList>
    </citation>
    <scope>NUCLEOTIDE SEQUENCE [LARGE SCALE GENOMIC DNA]</scope>
    <source>
        <strain evidence="1">EGGRZ-B1_66</strain>
        <tissue evidence="1">Body</tissue>
    </source>
</reference>
<feature type="non-terminal residue" evidence="1">
    <location>
        <position position="78"/>
    </location>
</feature>
<organism evidence="1 2">
    <name type="scientific">Cichlidogyrus casuarinus</name>
    <dbReference type="NCBI Taxonomy" id="1844966"/>
    <lineage>
        <taxon>Eukaryota</taxon>
        <taxon>Metazoa</taxon>
        <taxon>Spiralia</taxon>
        <taxon>Lophotrochozoa</taxon>
        <taxon>Platyhelminthes</taxon>
        <taxon>Monogenea</taxon>
        <taxon>Monopisthocotylea</taxon>
        <taxon>Dactylogyridea</taxon>
        <taxon>Ancyrocephalidae</taxon>
        <taxon>Cichlidogyrus</taxon>
    </lineage>
</organism>
<dbReference type="EMBL" id="JBJKFK010005540">
    <property type="protein sequence ID" value="KAL3308269.1"/>
    <property type="molecule type" value="Genomic_DNA"/>
</dbReference>